<dbReference type="SUPFAM" id="SSF47384">
    <property type="entry name" value="Homodimeric domain of signal transducing histidine kinase"/>
    <property type="match status" value="1"/>
</dbReference>
<dbReference type="PANTHER" id="PTHR43547">
    <property type="entry name" value="TWO-COMPONENT HISTIDINE KINASE"/>
    <property type="match status" value="1"/>
</dbReference>
<feature type="region of interest" description="Disordered" evidence="9">
    <location>
        <begin position="59"/>
        <end position="79"/>
    </location>
</feature>
<evidence type="ECO:0000313" key="14">
    <source>
        <dbReference type="EMBL" id="MEP0950054.1"/>
    </source>
</evidence>
<dbReference type="EC" id="2.7.13.3" evidence="2"/>
<dbReference type="Gene3D" id="3.30.450.40">
    <property type="match status" value="1"/>
</dbReference>
<evidence type="ECO:0000256" key="7">
    <source>
        <dbReference type="PROSITE-ProRule" id="PRU00169"/>
    </source>
</evidence>
<dbReference type="InterPro" id="IPR011006">
    <property type="entry name" value="CheY-like_superfamily"/>
</dbReference>
<dbReference type="SMART" id="SM00387">
    <property type="entry name" value="HATPase_c"/>
    <property type="match status" value="1"/>
</dbReference>
<dbReference type="RefSeq" id="WP_190707561.1">
    <property type="nucleotide sequence ID" value="NZ_JAMPKX010000019.1"/>
</dbReference>
<dbReference type="PANTHER" id="PTHR43547:SF2">
    <property type="entry name" value="HYBRID SIGNAL TRANSDUCTION HISTIDINE KINASE C"/>
    <property type="match status" value="1"/>
</dbReference>
<evidence type="ECO:0000259" key="11">
    <source>
        <dbReference type="PROSITE" id="PS50110"/>
    </source>
</evidence>
<keyword evidence="8" id="KW-0175">Coiled coil</keyword>
<keyword evidence="15" id="KW-1185">Reference proteome</keyword>
<dbReference type="PROSITE" id="PS50109">
    <property type="entry name" value="HIS_KIN"/>
    <property type="match status" value="1"/>
</dbReference>
<dbReference type="SUPFAM" id="SSF55874">
    <property type="entry name" value="ATPase domain of HSP90 chaperone/DNA topoisomerase II/histidine kinase"/>
    <property type="match status" value="1"/>
</dbReference>
<evidence type="ECO:0000256" key="6">
    <source>
        <dbReference type="ARBA" id="ARBA00023012"/>
    </source>
</evidence>
<dbReference type="CDD" id="cd00130">
    <property type="entry name" value="PAS"/>
    <property type="match status" value="1"/>
</dbReference>
<dbReference type="InterPro" id="IPR000014">
    <property type="entry name" value="PAS"/>
</dbReference>
<dbReference type="Gene3D" id="3.40.50.2300">
    <property type="match status" value="1"/>
</dbReference>
<dbReference type="InterPro" id="IPR036097">
    <property type="entry name" value="HisK_dim/P_sf"/>
</dbReference>
<dbReference type="SUPFAM" id="SSF55781">
    <property type="entry name" value="GAF domain-like"/>
    <property type="match status" value="1"/>
</dbReference>
<evidence type="ECO:0000259" key="12">
    <source>
        <dbReference type="PROSITE" id="PS50112"/>
    </source>
</evidence>
<evidence type="ECO:0000256" key="9">
    <source>
        <dbReference type="SAM" id="MobiDB-lite"/>
    </source>
</evidence>
<dbReference type="Pfam" id="PF00512">
    <property type="entry name" value="HisKA"/>
    <property type="match status" value="1"/>
</dbReference>
<dbReference type="InterPro" id="IPR036890">
    <property type="entry name" value="HATPase_C_sf"/>
</dbReference>
<dbReference type="SMART" id="SM00388">
    <property type="entry name" value="HisKA"/>
    <property type="match status" value="1"/>
</dbReference>
<dbReference type="Pfam" id="PF13188">
    <property type="entry name" value="PAS_8"/>
    <property type="match status" value="2"/>
</dbReference>
<dbReference type="InterPro" id="IPR003661">
    <property type="entry name" value="HisK_dim/P_dom"/>
</dbReference>
<evidence type="ECO:0000256" key="3">
    <source>
        <dbReference type="ARBA" id="ARBA00022553"/>
    </source>
</evidence>
<name>A0ABV0KB89_9CYAN</name>
<dbReference type="Gene3D" id="3.30.450.20">
    <property type="entry name" value="PAS domain"/>
    <property type="match status" value="3"/>
</dbReference>
<feature type="coiled-coil region" evidence="8">
    <location>
        <begin position="624"/>
        <end position="657"/>
    </location>
</feature>
<dbReference type="SUPFAM" id="SSF55785">
    <property type="entry name" value="PYP-like sensor domain (PAS domain)"/>
    <property type="match status" value="3"/>
</dbReference>
<dbReference type="PRINTS" id="PR00344">
    <property type="entry name" value="BCTRLSENSOR"/>
</dbReference>
<evidence type="ECO:0000313" key="15">
    <source>
        <dbReference type="Proteomes" id="UP001482513"/>
    </source>
</evidence>
<feature type="compositionally biased region" description="Polar residues" evidence="9">
    <location>
        <begin position="59"/>
        <end position="76"/>
    </location>
</feature>
<evidence type="ECO:0000256" key="4">
    <source>
        <dbReference type="ARBA" id="ARBA00022679"/>
    </source>
</evidence>
<evidence type="ECO:0000256" key="5">
    <source>
        <dbReference type="ARBA" id="ARBA00022777"/>
    </source>
</evidence>
<dbReference type="Pfam" id="PF08447">
    <property type="entry name" value="PAS_3"/>
    <property type="match status" value="1"/>
</dbReference>
<dbReference type="InterPro" id="IPR000700">
    <property type="entry name" value="PAS-assoc_C"/>
</dbReference>
<evidence type="ECO:0000256" key="1">
    <source>
        <dbReference type="ARBA" id="ARBA00000085"/>
    </source>
</evidence>
<proteinExistence type="predicted"/>
<dbReference type="InterPro" id="IPR005467">
    <property type="entry name" value="His_kinase_dom"/>
</dbReference>
<comment type="caution">
    <text evidence="14">The sequence shown here is derived from an EMBL/GenBank/DDBJ whole genome shotgun (WGS) entry which is preliminary data.</text>
</comment>
<dbReference type="SMART" id="SM00091">
    <property type="entry name" value="PAS"/>
    <property type="match status" value="3"/>
</dbReference>
<dbReference type="CDD" id="cd00082">
    <property type="entry name" value="HisKA"/>
    <property type="match status" value="1"/>
</dbReference>
<feature type="domain" description="Histidine kinase" evidence="10">
    <location>
        <begin position="664"/>
        <end position="889"/>
    </location>
</feature>
<dbReference type="CDD" id="cd16922">
    <property type="entry name" value="HATPase_EvgS-ArcB-TorS-like"/>
    <property type="match status" value="1"/>
</dbReference>
<feature type="domain" description="Response regulatory" evidence="11">
    <location>
        <begin position="913"/>
        <end position="1031"/>
    </location>
</feature>
<dbReference type="EMBL" id="JAMPKX010000019">
    <property type="protein sequence ID" value="MEP0950054.1"/>
    <property type="molecule type" value="Genomic_DNA"/>
</dbReference>
<dbReference type="SUPFAM" id="SSF52172">
    <property type="entry name" value="CheY-like"/>
    <property type="match status" value="1"/>
</dbReference>
<dbReference type="PROSITE" id="PS50112">
    <property type="entry name" value="PAS"/>
    <property type="match status" value="1"/>
</dbReference>
<accession>A0ABV0KB89</accession>
<dbReference type="Pfam" id="PF02518">
    <property type="entry name" value="HATPase_c"/>
    <property type="match status" value="1"/>
</dbReference>
<feature type="domain" description="PAC" evidence="13">
    <location>
        <begin position="291"/>
        <end position="339"/>
    </location>
</feature>
<dbReference type="InterPro" id="IPR029016">
    <property type="entry name" value="GAF-like_dom_sf"/>
</dbReference>
<evidence type="ECO:0000256" key="2">
    <source>
        <dbReference type="ARBA" id="ARBA00012438"/>
    </source>
</evidence>
<dbReference type="InterPro" id="IPR001610">
    <property type="entry name" value="PAC"/>
</dbReference>
<reference evidence="14 15" key="1">
    <citation type="submission" date="2022-04" db="EMBL/GenBank/DDBJ databases">
        <title>Positive selection, recombination, and allopatry shape intraspecific diversity of widespread and dominant cyanobacteria.</title>
        <authorList>
            <person name="Wei J."/>
            <person name="Shu W."/>
            <person name="Hu C."/>
        </authorList>
    </citation>
    <scope>NUCLEOTIDE SEQUENCE [LARGE SCALE GENOMIC DNA]</scope>
    <source>
        <strain evidence="14 15">DQ-A4</strain>
    </source>
</reference>
<dbReference type="Pfam" id="PF13185">
    <property type="entry name" value="GAF_2"/>
    <property type="match status" value="1"/>
</dbReference>
<dbReference type="SMART" id="SM00065">
    <property type="entry name" value="GAF"/>
    <property type="match status" value="1"/>
</dbReference>
<evidence type="ECO:0000259" key="13">
    <source>
        <dbReference type="PROSITE" id="PS50113"/>
    </source>
</evidence>
<organism evidence="14 15">
    <name type="scientific">Leptolyngbya subtilissima DQ-A4</name>
    <dbReference type="NCBI Taxonomy" id="2933933"/>
    <lineage>
        <taxon>Bacteria</taxon>
        <taxon>Bacillati</taxon>
        <taxon>Cyanobacteriota</taxon>
        <taxon>Cyanophyceae</taxon>
        <taxon>Leptolyngbyales</taxon>
        <taxon>Leptolyngbyaceae</taxon>
        <taxon>Leptolyngbya group</taxon>
        <taxon>Leptolyngbya</taxon>
    </lineage>
</organism>
<dbReference type="Pfam" id="PF00072">
    <property type="entry name" value="Response_reg"/>
    <property type="match status" value="1"/>
</dbReference>
<dbReference type="PROSITE" id="PS50113">
    <property type="entry name" value="PAC"/>
    <property type="match status" value="1"/>
</dbReference>
<dbReference type="InterPro" id="IPR004358">
    <property type="entry name" value="Sig_transdc_His_kin-like_C"/>
</dbReference>
<dbReference type="NCBIfam" id="TIGR00229">
    <property type="entry name" value="sensory_box"/>
    <property type="match status" value="3"/>
</dbReference>
<dbReference type="InterPro" id="IPR003018">
    <property type="entry name" value="GAF"/>
</dbReference>
<evidence type="ECO:0000256" key="8">
    <source>
        <dbReference type="SAM" id="Coils"/>
    </source>
</evidence>
<dbReference type="Gene3D" id="3.30.565.10">
    <property type="entry name" value="Histidine kinase-like ATPase, C-terminal domain"/>
    <property type="match status" value="1"/>
</dbReference>
<dbReference type="InterPro" id="IPR035965">
    <property type="entry name" value="PAS-like_dom_sf"/>
</dbReference>
<dbReference type="PROSITE" id="PS50110">
    <property type="entry name" value="RESPONSE_REGULATORY"/>
    <property type="match status" value="1"/>
</dbReference>
<dbReference type="InterPro" id="IPR003594">
    <property type="entry name" value="HATPase_dom"/>
</dbReference>
<comment type="catalytic activity">
    <reaction evidence="1">
        <text>ATP + protein L-histidine = ADP + protein N-phospho-L-histidine.</text>
        <dbReference type="EC" id="2.7.13.3"/>
    </reaction>
</comment>
<dbReference type="SMART" id="SM00086">
    <property type="entry name" value="PAC"/>
    <property type="match status" value="1"/>
</dbReference>
<feature type="modified residue" description="4-aspartylphosphate" evidence="7">
    <location>
        <position position="962"/>
    </location>
</feature>
<evidence type="ECO:0000259" key="10">
    <source>
        <dbReference type="PROSITE" id="PS50109"/>
    </source>
</evidence>
<dbReference type="Gene3D" id="1.10.287.130">
    <property type="match status" value="1"/>
</dbReference>
<gene>
    <name evidence="14" type="ORF">NC992_24490</name>
</gene>
<dbReference type="InterPro" id="IPR001789">
    <property type="entry name" value="Sig_transdc_resp-reg_receiver"/>
</dbReference>
<keyword evidence="6" id="KW-0902">Two-component regulatory system</keyword>
<dbReference type="SMART" id="SM00448">
    <property type="entry name" value="REC"/>
    <property type="match status" value="1"/>
</dbReference>
<dbReference type="Proteomes" id="UP001482513">
    <property type="component" value="Unassembled WGS sequence"/>
</dbReference>
<sequence>MTQPQPTSEQLFAGDGELAQLVRSHDWSQTSLGALETWPDSLKTAAQILLSELAQAQPSKKMQVETEPQQPGNFNPTAAKPADAEAQLRELETKYHTLFESLDEGFCICELLFDENGEPTDYRFLEINAAFERLTGLKQVIGKTARELAPNRDTYWVELLGSVVRNRESVRFEAQERALNRWFNVHAFCIGEPQRHQFVALFTNITETKRIEAERQKVEQKRERFLAAGSDLQVIMSSHGYFHWVSPAFERVLGWTPAEMTSHPWTDFLHPDDVSASIAESVNVLSGAETFAFENRYRHKDGSYHWLLWRAQSHSDEQVLYATAVDITARKQAEVALRQSEEQYRLVFESIDEGFCTIEVLFDADSKPVDHCILQANPAFERQSGITNPEGKRASELAPGLEQYWNDLYAQVIHTGESIRTEVRSDALDRWFDVVVSRVGEAALRQVAIVFTDISDRKQAEAIITTDLENTRLLRNLSARMIAEDNIQVLYDEIVFAAIILTRADAGSIQALDESTQELVLLATQGIDQTVTERFQRMRASSITSCGRVLATGKRAFVDFDAPESEGPDESLRLLLESGLVSAQSTPLTSRSGRRIGMVSTHWRKHHRSTEQELRFLDLLARQAADLIEQRQTEAERRQVLEREQAAREEAERANRIKDEFLAVLSHELRSPLNPILGWTQLLRSGKLNPDRQMDALATIERNAKLQAQLIEDLLDISRIMQGKLSLTATSVSLASIIHAAVETVSLAADAKDIQITLDLDLDVAPVFGDAARLQQMVWNLLTNAVKFTDHGGQVTVQSRQVVAEGSLGHAVAQIRVIDTGKGISPQFLPHVFEYFRQEDGSTTRKFGGLGLGLAIVQQIVELHGGTVAVESDGEQQGATFIVQLPALLQATPLLSESIQPQLNSETLLDNVQILLVDDDTDTREFQSFLLKQHGAAVTAVASGVEALQALEHFMPDVIVSDIGMEEMDGYGLMQQIRSRPPAQGGAVPAIALTAYAAEIDQEKALQAGFQTHLTKPLEPERFVSEITTLLKLSRV</sequence>
<dbReference type="CDD" id="cd17580">
    <property type="entry name" value="REC_2_DhkD-like"/>
    <property type="match status" value="1"/>
</dbReference>
<keyword evidence="5" id="KW-0418">Kinase</keyword>
<feature type="domain" description="PAS" evidence="12">
    <location>
        <begin position="218"/>
        <end position="273"/>
    </location>
</feature>
<protein>
    <recommendedName>
        <fullName evidence="2">histidine kinase</fullName>
        <ecNumber evidence="2">2.7.13.3</ecNumber>
    </recommendedName>
</protein>
<keyword evidence="3 7" id="KW-0597">Phosphoprotein</keyword>
<dbReference type="InterPro" id="IPR013655">
    <property type="entry name" value="PAS_fold_3"/>
</dbReference>
<keyword evidence="4" id="KW-0808">Transferase</keyword>